<proteinExistence type="predicted"/>
<evidence type="ECO:0000313" key="3">
    <source>
        <dbReference type="Proteomes" id="UP000577362"/>
    </source>
</evidence>
<protein>
    <submittedName>
        <fullName evidence="2">Uncharacterized protein</fullName>
    </submittedName>
</protein>
<evidence type="ECO:0000313" key="2">
    <source>
        <dbReference type="EMBL" id="MBB4016678.1"/>
    </source>
</evidence>
<name>A0A840BZ20_9HYPH</name>
<feature type="transmembrane region" description="Helical" evidence="1">
    <location>
        <begin position="43"/>
        <end position="64"/>
    </location>
</feature>
<dbReference type="Proteomes" id="UP000577362">
    <property type="component" value="Unassembled WGS sequence"/>
</dbReference>
<keyword evidence="1" id="KW-0812">Transmembrane</keyword>
<accession>A0A840BZ20</accession>
<feature type="transmembrane region" description="Helical" evidence="1">
    <location>
        <begin position="12"/>
        <end position="37"/>
    </location>
</feature>
<dbReference type="RefSeq" id="WP_019401427.1">
    <property type="nucleotide sequence ID" value="NZ_JACIEN010000001.1"/>
</dbReference>
<dbReference type="EMBL" id="JACIEN010000001">
    <property type="protein sequence ID" value="MBB4016678.1"/>
    <property type="molecule type" value="Genomic_DNA"/>
</dbReference>
<gene>
    <name evidence="2" type="ORF">GGR16_001684</name>
</gene>
<keyword evidence="1" id="KW-1133">Transmembrane helix</keyword>
<keyword evidence="1" id="KW-0472">Membrane</keyword>
<dbReference type="AlphaFoldDB" id="A0A840BZ20"/>
<comment type="caution">
    <text evidence="2">The sequence shown here is derived from an EMBL/GenBank/DDBJ whole genome shotgun (WGS) entry which is preliminary data.</text>
</comment>
<evidence type="ECO:0000256" key="1">
    <source>
        <dbReference type="SAM" id="Phobius"/>
    </source>
</evidence>
<sequence>MSVQFSRKGVARATAVSAVILVGTEILGVAVATGWAIGGLMELGDVVTLALTALLAAGGLAILAKFTRRVIDVELKGHSVEILDRQPAEDQSP</sequence>
<reference evidence="2 3" key="1">
    <citation type="submission" date="2020-08" db="EMBL/GenBank/DDBJ databases">
        <title>Genomic Encyclopedia of Type Strains, Phase IV (KMG-IV): sequencing the most valuable type-strain genomes for metagenomic binning, comparative biology and taxonomic classification.</title>
        <authorList>
            <person name="Goeker M."/>
        </authorList>
    </citation>
    <scope>NUCLEOTIDE SEQUENCE [LARGE SCALE GENOMIC DNA]</scope>
    <source>
        <strain evidence="2 3">DSM 103737</strain>
    </source>
</reference>
<keyword evidence="3" id="KW-1185">Reference proteome</keyword>
<organism evidence="2 3">
    <name type="scientific">Chelatococcus caeni</name>
    <dbReference type="NCBI Taxonomy" id="1348468"/>
    <lineage>
        <taxon>Bacteria</taxon>
        <taxon>Pseudomonadati</taxon>
        <taxon>Pseudomonadota</taxon>
        <taxon>Alphaproteobacteria</taxon>
        <taxon>Hyphomicrobiales</taxon>
        <taxon>Chelatococcaceae</taxon>
        <taxon>Chelatococcus</taxon>
    </lineage>
</organism>